<dbReference type="PANTHER" id="PTHR42973:SF39">
    <property type="entry name" value="FAD-BINDING PCMH-TYPE DOMAIN-CONTAINING PROTEIN"/>
    <property type="match status" value="1"/>
</dbReference>
<dbReference type="Pfam" id="PF01565">
    <property type="entry name" value="FAD_binding_4"/>
    <property type="match status" value="1"/>
</dbReference>
<dbReference type="GO" id="GO:0071949">
    <property type="term" value="F:FAD binding"/>
    <property type="evidence" value="ECO:0007669"/>
    <property type="project" value="InterPro"/>
</dbReference>
<dbReference type="Gene3D" id="3.30.43.10">
    <property type="entry name" value="Uridine Diphospho-n-acetylenolpyruvylglucosamine Reductase, domain 2"/>
    <property type="match status" value="1"/>
</dbReference>
<dbReference type="Pfam" id="PF08031">
    <property type="entry name" value="BBE"/>
    <property type="match status" value="1"/>
</dbReference>
<protein>
    <submittedName>
        <fullName evidence="7">Oxidoreductase</fullName>
    </submittedName>
</protein>
<dbReference type="OrthoDB" id="545125at2"/>
<name>A0A401ZKT8_9CHLR</name>
<evidence type="ECO:0000259" key="6">
    <source>
        <dbReference type="PROSITE" id="PS51387"/>
    </source>
</evidence>
<evidence type="ECO:0000313" key="7">
    <source>
        <dbReference type="EMBL" id="GCE07465.1"/>
    </source>
</evidence>
<dbReference type="AlphaFoldDB" id="A0A401ZKT8"/>
<keyword evidence="8" id="KW-1185">Reference proteome</keyword>
<sequence>MQQYNTTVTLEEAEVQKLVAQLRGPLLRPGDDGYEQARHVYNGMIDKHPALIARCMDVADVMAAVNFARDQQLTLAVRGGGHNGPGLGTCDDGLVIDLSLMKGTRVDPVGRTVRVEGGCTWGDVDHATHPFGLATPSGFISSTGVGGLTLGGGIGYLSRTYGLTIDNLLGVDMVLADGSFVTANADEHPDLFWAIRGGGGNFGVVTSFLFQLHPISTVYGGPMLWPFEQASEVMKFWCDFIADAPEDINGWFAFITVPPAPPFPEHLHLQKMCAIVWCFSGALEEAEAALQPIRTAIPPAVDFAGPIPWPQLQTHFDALYPKGLQWYWKTDFFNNLPAKAIDLHVKYGAQLPTMHSTMHLYPINGAAHRPDPNDTAFSYRDASFAEVIVGVDPDPSNNQRMIQWARDYWMALHPYSAGGGYINMMMDEGTDTVQSAYRDNYARLTQIKATYDPSNLFHVNQNIKPGQ</sequence>
<organism evidence="7 8">
    <name type="scientific">Dictyobacter aurantiacus</name>
    <dbReference type="NCBI Taxonomy" id="1936993"/>
    <lineage>
        <taxon>Bacteria</taxon>
        <taxon>Bacillati</taxon>
        <taxon>Chloroflexota</taxon>
        <taxon>Ktedonobacteria</taxon>
        <taxon>Ktedonobacterales</taxon>
        <taxon>Dictyobacteraceae</taxon>
        <taxon>Dictyobacter</taxon>
    </lineage>
</organism>
<comment type="cofactor">
    <cofactor evidence="1">
        <name>FAD</name>
        <dbReference type="ChEBI" id="CHEBI:57692"/>
    </cofactor>
</comment>
<dbReference type="InterPro" id="IPR036318">
    <property type="entry name" value="FAD-bd_PCMH-like_sf"/>
</dbReference>
<evidence type="ECO:0000256" key="5">
    <source>
        <dbReference type="ARBA" id="ARBA00023002"/>
    </source>
</evidence>
<accession>A0A401ZKT8</accession>
<dbReference type="InterPro" id="IPR012951">
    <property type="entry name" value="BBE"/>
</dbReference>
<dbReference type="Gene3D" id="3.40.462.20">
    <property type="match status" value="1"/>
</dbReference>
<comment type="caution">
    <text evidence="7">The sequence shown here is derived from an EMBL/GenBank/DDBJ whole genome shotgun (WGS) entry which is preliminary data.</text>
</comment>
<evidence type="ECO:0000256" key="3">
    <source>
        <dbReference type="ARBA" id="ARBA00022630"/>
    </source>
</evidence>
<dbReference type="InterPro" id="IPR050416">
    <property type="entry name" value="FAD-linked_Oxidoreductase"/>
</dbReference>
<evidence type="ECO:0000256" key="2">
    <source>
        <dbReference type="ARBA" id="ARBA00005466"/>
    </source>
</evidence>
<keyword evidence="5" id="KW-0560">Oxidoreductase</keyword>
<dbReference type="Proteomes" id="UP000287224">
    <property type="component" value="Unassembled WGS sequence"/>
</dbReference>
<evidence type="ECO:0000256" key="1">
    <source>
        <dbReference type="ARBA" id="ARBA00001974"/>
    </source>
</evidence>
<dbReference type="PROSITE" id="PS00862">
    <property type="entry name" value="OX2_COVAL_FAD"/>
    <property type="match status" value="1"/>
</dbReference>
<evidence type="ECO:0000256" key="4">
    <source>
        <dbReference type="ARBA" id="ARBA00022827"/>
    </source>
</evidence>
<dbReference type="InterPro" id="IPR006093">
    <property type="entry name" value="Oxy_OxRdtase_FAD_BS"/>
</dbReference>
<dbReference type="InterPro" id="IPR016167">
    <property type="entry name" value="FAD-bd_PCMH_sub1"/>
</dbReference>
<feature type="domain" description="FAD-binding PCMH-type" evidence="6">
    <location>
        <begin position="45"/>
        <end position="215"/>
    </location>
</feature>
<evidence type="ECO:0000313" key="8">
    <source>
        <dbReference type="Proteomes" id="UP000287224"/>
    </source>
</evidence>
<dbReference type="GO" id="GO:0016491">
    <property type="term" value="F:oxidoreductase activity"/>
    <property type="evidence" value="ECO:0007669"/>
    <property type="project" value="UniProtKB-KW"/>
</dbReference>
<reference evidence="8" key="1">
    <citation type="submission" date="2018-12" db="EMBL/GenBank/DDBJ databases">
        <title>Tengunoibacter tsumagoiensis gen. nov., sp. nov., Dictyobacter kobayashii sp. nov., D. alpinus sp. nov., and D. joshuensis sp. nov. and description of Dictyobacteraceae fam. nov. within the order Ktedonobacterales isolated from Tengu-no-mugimeshi.</title>
        <authorList>
            <person name="Wang C.M."/>
            <person name="Zheng Y."/>
            <person name="Sakai Y."/>
            <person name="Toyoda A."/>
            <person name="Minakuchi Y."/>
            <person name="Abe K."/>
            <person name="Yokota A."/>
            <person name="Yabe S."/>
        </authorList>
    </citation>
    <scope>NUCLEOTIDE SEQUENCE [LARGE SCALE GENOMIC DNA]</scope>
    <source>
        <strain evidence="8">S-27</strain>
    </source>
</reference>
<dbReference type="PROSITE" id="PS51387">
    <property type="entry name" value="FAD_PCMH"/>
    <property type="match status" value="1"/>
</dbReference>
<dbReference type="SUPFAM" id="SSF56176">
    <property type="entry name" value="FAD-binding/transporter-associated domain-like"/>
    <property type="match status" value="1"/>
</dbReference>
<gene>
    <name evidence="7" type="ORF">KDAU_47940</name>
</gene>
<dbReference type="InterPro" id="IPR006094">
    <property type="entry name" value="Oxid_FAD_bind_N"/>
</dbReference>
<dbReference type="InterPro" id="IPR016166">
    <property type="entry name" value="FAD-bd_PCMH"/>
</dbReference>
<dbReference type="InterPro" id="IPR016169">
    <property type="entry name" value="FAD-bd_PCMH_sub2"/>
</dbReference>
<comment type="similarity">
    <text evidence="2">Belongs to the oxygen-dependent FAD-linked oxidoreductase family.</text>
</comment>
<keyword evidence="4" id="KW-0274">FAD</keyword>
<dbReference type="RefSeq" id="WP_126598744.1">
    <property type="nucleotide sequence ID" value="NZ_BIFQ01000001.1"/>
</dbReference>
<proteinExistence type="inferred from homology"/>
<dbReference type="PANTHER" id="PTHR42973">
    <property type="entry name" value="BINDING OXIDOREDUCTASE, PUTATIVE (AFU_ORTHOLOGUE AFUA_1G17690)-RELATED"/>
    <property type="match status" value="1"/>
</dbReference>
<dbReference type="Gene3D" id="3.30.465.10">
    <property type="match status" value="1"/>
</dbReference>
<keyword evidence="3" id="KW-0285">Flavoprotein</keyword>
<dbReference type="EMBL" id="BIFQ01000001">
    <property type="protein sequence ID" value="GCE07465.1"/>
    <property type="molecule type" value="Genomic_DNA"/>
</dbReference>